<dbReference type="EMBL" id="WUUU01000035">
    <property type="protein sequence ID" value="MXR20294.1"/>
    <property type="molecule type" value="Genomic_DNA"/>
</dbReference>
<accession>A0A6B0SEW3</accession>
<dbReference type="InterPro" id="IPR050083">
    <property type="entry name" value="HtpX_protease"/>
</dbReference>
<evidence type="ECO:0000256" key="1">
    <source>
        <dbReference type="ARBA" id="ARBA00022475"/>
    </source>
</evidence>
<sequence length="86" mass="9964">VRAHSRQREFAADDRAVEVTGSPGKLASALRKLQRAQEPGGLLGVLYRRESDRDAHRWLSTHPAFDERIERLRENQPPDRHRIEVE</sequence>
<evidence type="ECO:0000256" key="3">
    <source>
        <dbReference type="ARBA" id="ARBA00022692"/>
    </source>
</evidence>
<dbReference type="Proteomes" id="UP000471521">
    <property type="component" value="Unassembled WGS sequence"/>
</dbReference>
<keyword evidence="13" id="KW-1185">Reference proteome</keyword>
<keyword evidence="2 10" id="KW-0645">Protease</keyword>
<dbReference type="Pfam" id="PF01435">
    <property type="entry name" value="Peptidase_M48"/>
    <property type="match status" value="1"/>
</dbReference>
<dbReference type="InterPro" id="IPR001915">
    <property type="entry name" value="Peptidase_M48"/>
</dbReference>
<comment type="caution">
    <text evidence="12">The sequence shown here is derived from an EMBL/GenBank/DDBJ whole genome shotgun (WGS) entry which is preliminary data.</text>
</comment>
<dbReference type="GO" id="GO:0046872">
    <property type="term" value="F:metal ion binding"/>
    <property type="evidence" value="ECO:0007669"/>
    <property type="project" value="UniProtKB-KW"/>
</dbReference>
<keyword evidence="9" id="KW-0472">Membrane</keyword>
<feature type="domain" description="Peptidase M48" evidence="11">
    <location>
        <begin position="3"/>
        <end position="74"/>
    </location>
</feature>
<dbReference type="GO" id="GO:0004222">
    <property type="term" value="F:metalloendopeptidase activity"/>
    <property type="evidence" value="ECO:0007669"/>
    <property type="project" value="InterPro"/>
</dbReference>
<keyword evidence="3" id="KW-0812">Transmembrane</keyword>
<reference evidence="12 13" key="1">
    <citation type="submission" date="2019-12" db="EMBL/GenBank/DDBJ databases">
        <title>Isolation and characterization of three novel carbon monoxide-oxidizing members of Halobacteria from salione crusts and soils.</title>
        <authorList>
            <person name="Myers M.R."/>
            <person name="King G.M."/>
        </authorList>
    </citation>
    <scope>NUCLEOTIDE SEQUENCE [LARGE SCALE GENOMIC DNA]</scope>
    <source>
        <strain evidence="12 13">PCN9</strain>
    </source>
</reference>
<keyword evidence="5 10" id="KW-0378">Hydrolase</keyword>
<dbReference type="PANTHER" id="PTHR43221">
    <property type="entry name" value="PROTEASE HTPX"/>
    <property type="match status" value="1"/>
</dbReference>
<dbReference type="RefSeq" id="WP_159525847.1">
    <property type="nucleotide sequence ID" value="NZ_WUUU01000035.1"/>
</dbReference>
<gene>
    <name evidence="12" type="ORF">GRX66_06635</name>
</gene>
<keyword evidence="7" id="KW-1133">Transmembrane helix</keyword>
<dbReference type="GO" id="GO:0006508">
    <property type="term" value="P:proteolysis"/>
    <property type="evidence" value="ECO:0007669"/>
    <property type="project" value="UniProtKB-KW"/>
</dbReference>
<comment type="cofactor">
    <cofactor evidence="10">
        <name>Zn(2+)</name>
        <dbReference type="ChEBI" id="CHEBI:29105"/>
    </cofactor>
    <text evidence="10">Binds 1 zinc ion per subunit.</text>
</comment>
<evidence type="ECO:0000313" key="12">
    <source>
        <dbReference type="EMBL" id="MXR20294.1"/>
    </source>
</evidence>
<evidence type="ECO:0000256" key="7">
    <source>
        <dbReference type="ARBA" id="ARBA00022989"/>
    </source>
</evidence>
<evidence type="ECO:0000256" key="8">
    <source>
        <dbReference type="ARBA" id="ARBA00023049"/>
    </source>
</evidence>
<evidence type="ECO:0000256" key="10">
    <source>
        <dbReference type="RuleBase" id="RU003983"/>
    </source>
</evidence>
<dbReference type="PANTHER" id="PTHR43221:SF2">
    <property type="entry name" value="PROTEASE HTPX HOMOLOG"/>
    <property type="match status" value="1"/>
</dbReference>
<evidence type="ECO:0000313" key="13">
    <source>
        <dbReference type="Proteomes" id="UP000471521"/>
    </source>
</evidence>
<evidence type="ECO:0000256" key="4">
    <source>
        <dbReference type="ARBA" id="ARBA00022723"/>
    </source>
</evidence>
<evidence type="ECO:0000256" key="9">
    <source>
        <dbReference type="ARBA" id="ARBA00023136"/>
    </source>
</evidence>
<comment type="similarity">
    <text evidence="10">Belongs to the peptidase M48 family.</text>
</comment>
<evidence type="ECO:0000256" key="5">
    <source>
        <dbReference type="ARBA" id="ARBA00022801"/>
    </source>
</evidence>
<evidence type="ECO:0000256" key="2">
    <source>
        <dbReference type="ARBA" id="ARBA00022670"/>
    </source>
</evidence>
<proteinExistence type="inferred from homology"/>
<dbReference type="OrthoDB" id="186977at2157"/>
<keyword evidence="4" id="KW-0479">Metal-binding</keyword>
<keyword evidence="6 10" id="KW-0862">Zinc</keyword>
<feature type="non-terminal residue" evidence="12">
    <location>
        <position position="1"/>
    </location>
</feature>
<name>A0A6B0SEW3_9EURY</name>
<dbReference type="AlphaFoldDB" id="A0A6B0SEW3"/>
<organism evidence="12 13">
    <name type="scientific">Halobacterium bonnevillei</name>
    <dbReference type="NCBI Taxonomy" id="2692200"/>
    <lineage>
        <taxon>Archaea</taxon>
        <taxon>Methanobacteriati</taxon>
        <taxon>Methanobacteriota</taxon>
        <taxon>Stenosarchaea group</taxon>
        <taxon>Halobacteria</taxon>
        <taxon>Halobacteriales</taxon>
        <taxon>Halobacteriaceae</taxon>
        <taxon>Halobacterium</taxon>
    </lineage>
</organism>
<keyword evidence="8 10" id="KW-0482">Metalloprotease</keyword>
<evidence type="ECO:0000259" key="11">
    <source>
        <dbReference type="Pfam" id="PF01435"/>
    </source>
</evidence>
<evidence type="ECO:0000256" key="6">
    <source>
        <dbReference type="ARBA" id="ARBA00022833"/>
    </source>
</evidence>
<protein>
    <submittedName>
        <fullName evidence="12">M48 family metalloprotease</fullName>
    </submittedName>
</protein>
<keyword evidence="1" id="KW-1003">Cell membrane</keyword>